<proteinExistence type="predicted"/>
<name>A0ACB6UZS8_9ASCO</name>
<reference evidence="1 2" key="1">
    <citation type="journal article" date="2020" name="Front. Microbiol.">
        <title>Phenotypic and Genetic Characterization of the Cheese Ripening Yeast Geotrichum candidum.</title>
        <authorList>
            <person name="Perkins V."/>
            <person name="Vignola S."/>
            <person name="Lessard M.H."/>
            <person name="Plante P.L."/>
            <person name="Corbeil J."/>
            <person name="Dugat-Bony E."/>
            <person name="Frenette M."/>
            <person name="Labrie S."/>
        </authorList>
    </citation>
    <scope>NUCLEOTIDE SEQUENCE [LARGE SCALE GENOMIC DNA]</scope>
    <source>
        <strain evidence="1 2">LMA-1147</strain>
    </source>
</reference>
<comment type="caution">
    <text evidence="1">The sequence shown here is derived from an EMBL/GenBank/DDBJ whole genome shotgun (WGS) entry which is preliminary data.</text>
</comment>
<organism evidence="1 2">
    <name type="scientific">Geotrichum galactomycetum</name>
    <dbReference type="NCBI Taxonomy" id="27317"/>
    <lineage>
        <taxon>Eukaryota</taxon>
        <taxon>Fungi</taxon>
        <taxon>Dikarya</taxon>
        <taxon>Ascomycota</taxon>
        <taxon>Saccharomycotina</taxon>
        <taxon>Dipodascomycetes</taxon>
        <taxon>Dipodascales</taxon>
        <taxon>Dipodascaceae</taxon>
        <taxon>Geotrichum</taxon>
    </lineage>
</organism>
<gene>
    <name evidence="1" type="ORF">D0Z00_003919</name>
</gene>
<accession>A0ACB6UZS8</accession>
<sequence length="523" mass="56914">MISDLLYVACIPFPPFCPEFSEEDLQLQSGKFMSFANKNKKFADFDNSTTKGNNGIGNISNKIASSHNLQRLVGKVNHAVDFAATTIGKVARGQALDSDDVRIWVNSVVGSGMGSKYLAEVLARRVWMSLVLEGSDALTVGDLVEVLGEERRKDCETVFRLLDLDGNGDLTLDEMVSAVVEIRHEHKAIYNSLKDVDSAIKKLHSVLLFFILIIIIVIFIGMLAPSASAVLATLGSTILALSFVFSVTAQEILASCVFLFVKHPLDVGDRVDINGDSFFVKEISLLFTVFTRVGDSTVVQAPNSMLNTLWIDNLSRSGPQTFSIKLYLGLPDTSLSQIQAFKERVNQFVLDNPKDYFANPFISCTDLPDLDRVCLYMAVTFTNNFSDGGVFSTRRNQLIEYVGRLINDLGLRVPRREDTSATDPGLPLNIAGMSAEIGGTGLSSSGENAESVPHATGKRPVRGLMGFAPEVSEPVFTEVGIDHSADRPGTAQQSQTASVHGYTTGSMISGVSRSFTTGRRRNI</sequence>
<dbReference type="EMBL" id="QVQA01000213">
    <property type="protein sequence ID" value="KAF5093683.1"/>
    <property type="molecule type" value="Genomic_DNA"/>
</dbReference>
<protein>
    <submittedName>
        <fullName evidence="1">Uncharacterized protein</fullName>
    </submittedName>
</protein>
<keyword evidence="2" id="KW-1185">Reference proteome</keyword>
<dbReference type="Proteomes" id="UP000744676">
    <property type="component" value="Unassembled WGS sequence"/>
</dbReference>
<evidence type="ECO:0000313" key="1">
    <source>
        <dbReference type="EMBL" id="KAF5093683.1"/>
    </source>
</evidence>
<evidence type="ECO:0000313" key="2">
    <source>
        <dbReference type="Proteomes" id="UP000744676"/>
    </source>
</evidence>